<evidence type="ECO:0000259" key="9">
    <source>
        <dbReference type="Pfam" id="PF23559"/>
    </source>
</evidence>
<accession>A0A3B6I2J4</accession>
<dbReference type="Gene3D" id="3.40.50.300">
    <property type="entry name" value="P-loop containing nucleotide triphosphate hydrolases"/>
    <property type="match status" value="1"/>
</dbReference>
<dbReference type="STRING" id="4565.A0A3B6I2J4"/>
<dbReference type="Gene3D" id="1.10.8.430">
    <property type="entry name" value="Helical domain of apoptotic protease-activating factors"/>
    <property type="match status" value="1"/>
</dbReference>
<evidence type="ECO:0000313" key="12">
    <source>
        <dbReference type="Proteomes" id="UP000019116"/>
    </source>
</evidence>
<evidence type="ECO:0000259" key="8">
    <source>
        <dbReference type="Pfam" id="PF18052"/>
    </source>
</evidence>
<dbReference type="AlphaFoldDB" id="A0A3B6I2J4"/>
<dbReference type="InterPro" id="IPR044974">
    <property type="entry name" value="Disease_R_plants"/>
</dbReference>
<feature type="domain" description="Disease resistance R13L4/SHOC-2-like LRR" evidence="10">
    <location>
        <begin position="554"/>
        <end position="662"/>
    </location>
</feature>
<dbReference type="InterPro" id="IPR032675">
    <property type="entry name" value="LRR_dom_sf"/>
</dbReference>
<evidence type="ECO:0000259" key="7">
    <source>
        <dbReference type="Pfam" id="PF00931"/>
    </source>
</evidence>
<dbReference type="Gramene" id="TraesRN4A0101160600.1">
    <property type="protein sequence ID" value="TraesRN4A0101160600.1"/>
    <property type="gene ID" value="TraesRN4A0101160600"/>
</dbReference>
<dbReference type="InterPro" id="IPR041118">
    <property type="entry name" value="Rx_N"/>
</dbReference>
<dbReference type="InterPro" id="IPR002182">
    <property type="entry name" value="NB-ARC"/>
</dbReference>
<dbReference type="SUPFAM" id="SSF52540">
    <property type="entry name" value="P-loop containing nucleoside triphosphate hydrolases"/>
    <property type="match status" value="1"/>
</dbReference>
<dbReference type="EnsemblPlants" id="TraesCS4A02G447200.1">
    <property type="protein sequence ID" value="TraesCS4A02G447200.1"/>
    <property type="gene ID" value="TraesCS4A02G447200"/>
</dbReference>
<dbReference type="GO" id="GO:0002758">
    <property type="term" value="P:innate immune response-activating signaling pathway"/>
    <property type="evidence" value="ECO:0007669"/>
    <property type="project" value="UniProtKB-ARBA"/>
</dbReference>
<dbReference type="OrthoDB" id="680011at2759"/>
<dbReference type="FunFam" id="1.10.10.10:FF:000322">
    <property type="entry name" value="Probable disease resistance protein At1g63360"/>
    <property type="match status" value="1"/>
</dbReference>
<evidence type="ECO:0000256" key="2">
    <source>
        <dbReference type="ARBA" id="ARBA00022614"/>
    </source>
</evidence>
<dbReference type="Gramene" id="TraesCS4A02G447200.1">
    <property type="protein sequence ID" value="TraesCS4A02G447200.1"/>
    <property type="gene ID" value="TraesCS4A02G447200"/>
</dbReference>
<gene>
    <name evidence="11" type="primary">LOC123088345</name>
</gene>
<dbReference type="GeneID" id="123088345"/>
<dbReference type="InterPro" id="IPR058922">
    <property type="entry name" value="WHD_DRP"/>
</dbReference>
<dbReference type="GO" id="GO:0009626">
    <property type="term" value="P:plant-type hypersensitive response"/>
    <property type="evidence" value="ECO:0007669"/>
    <property type="project" value="UniProtKB-ARBA"/>
</dbReference>
<reference evidence="11" key="2">
    <citation type="submission" date="2018-10" db="UniProtKB">
        <authorList>
            <consortium name="EnsemblPlants"/>
        </authorList>
    </citation>
    <scope>IDENTIFICATION</scope>
</reference>
<dbReference type="SUPFAM" id="SSF52058">
    <property type="entry name" value="L domain-like"/>
    <property type="match status" value="1"/>
</dbReference>
<organism evidence="11">
    <name type="scientific">Triticum aestivum</name>
    <name type="common">Wheat</name>
    <dbReference type="NCBI Taxonomy" id="4565"/>
    <lineage>
        <taxon>Eukaryota</taxon>
        <taxon>Viridiplantae</taxon>
        <taxon>Streptophyta</taxon>
        <taxon>Embryophyta</taxon>
        <taxon>Tracheophyta</taxon>
        <taxon>Spermatophyta</taxon>
        <taxon>Magnoliopsida</taxon>
        <taxon>Liliopsida</taxon>
        <taxon>Poales</taxon>
        <taxon>Poaceae</taxon>
        <taxon>BOP clade</taxon>
        <taxon>Pooideae</taxon>
        <taxon>Triticodae</taxon>
        <taxon>Triticeae</taxon>
        <taxon>Triticinae</taxon>
        <taxon>Triticum</taxon>
    </lineage>
</organism>
<keyword evidence="6" id="KW-0175">Coiled coil</keyword>
<evidence type="ECO:0000259" key="10">
    <source>
        <dbReference type="Pfam" id="PF23598"/>
    </source>
</evidence>
<comment type="similarity">
    <text evidence="1">Belongs to the disease resistance NB-LRR family.</text>
</comment>
<dbReference type="CDD" id="cd14798">
    <property type="entry name" value="RX-CC_like"/>
    <property type="match status" value="1"/>
</dbReference>
<evidence type="ECO:0000256" key="1">
    <source>
        <dbReference type="ARBA" id="ARBA00008894"/>
    </source>
</evidence>
<keyword evidence="5" id="KW-0611">Plant defense</keyword>
<dbReference type="InterPro" id="IPR055414">
    <property type="entry name" value="LRR_R13L4/SHOC2-like"/>
</dbReference>
<dbReference type="Pfam" id="PF18052">
    <property type="entry name" value="Rx_N"/>
    <property type="match status" value="1"/>
</dbReference>
<dbReference type="Gramene" id="TraesCS4A03G1117400.1">
    <property type="protein sequence ID" value="TraesCS4A03G1117400.1.CDS"/>
    <property type="gene ID" value="TraesCS4A03G1117400"/>
</dbReference>
<evidence type="ECO:0000256" key="6">
    <source>
        <dbReference type="ARBA" id="ARBA00023054"/>
    </source>
</evidence>
<evidence type="ECO:0000256" key="3">
    <source>
        <dbReference type="ARBA" id="ARBA00022737"/>
    </source>
</evidence>
<dbReference type="Gramene" id="TraesARI4A03G02245320.1">
    <property type="protein sequence ID" value="TraesARI4A03G02245320.1"/>
    <property type="gene ID" value="TraesARI4A03G02245320"/>
</dbReference>
<feature type="domain" description="Disease resistance R13L4/SHOC-2-like LRR" evidence="10">
    <location>
        <begin position="696"/>
        <end position="935"/>
    </location>
</feature>
<dbReference type="Gramene" id="TraesNOR4A03G02224720.2">
    <property type="protein sequence ID" value="TraesNOR4A03G02224720.2"/>
    <property type="gene ID" value="TraesNOR4A03G02224720"/>
</dbReference>
<feature type="domain" description="NB-ARC" evidence="7">
    <location>
        <begin position="185"/>
        <end position="349"/>
    </location>
</feature>
<proteinExistence type="inferred from homology"/>
<dbReference type="GO" id="GO:0043531">
    <property type="term" value="F:ADP binding"/>
    <property type="evidence" value="ECO:0007669"/>
    <property type="project" value="InterPro"/>
</dbReference>
<dbReference type="Proteomes" id="UP000019116">
    <property type="component" value="Chromosome 4A"/>
</dbReference>
<sequence length="1013" mass="114259">MALSVARSLVTSAANKAASEAMDEVALLMGVRTEIWYIKDELKIMQAFLRTAERMKDSDELVKVWAEQVEDVSYDIKYCLDEFKANLGHPGCLQWLVKVRYRHQIAIQIRNLKVRVGEVSNRIQRYSHLMMPITSSSIDERKYYKDETSSYTEDVHNWSQSSIVESEELYFSKHMTTMIKLMDVNMSHGPASVIHVVGMGGTGKTTLARKIYESDIREDFCVCAWIMVSPSFVRMEFLKVMLKQLFGGEALRMQLEGNVVWEQDLLNYIRQELLDKRYFVVLDDIWNIDAWNWIKSIFPPYNNKGSRIIVTMRDVGLAHMCTSEFGHTHIYDHQVLEKNDAIKLLLRRARRSEEDMNNDQNMREVVTKIVNICGRLPLALLTIGGMLSTRETSEWQSIYNQLPVELESNRSLEALRRMVVVCYDDLPSHLKPCFLYISIFPRDFEIQVRHLIDRWIAEGFVTSGVGMDIEGVARSYLYVLINRGMVQPSRVDIDGSVKSCRVHAVIFDIMKSISRDEKFVYFTRDIVTSAPEENFRHVAHHHQKWPKIGLDWSHVRSLSMFAVIPTEPTPPVCSAYLRMLSSLDLQDAQYSITQKDINNIGLLRRLKYLNVRGHSSISGLPGSIGKLHGLQYLDARNSCITSLPSEISTLHSLCSLRCSSKKVDLDGPQEGLTHTLCLPMVFTSFLNSVPRAESGGVRVPRGIGDLKELRILEVVDTKRTSSRAIKELGELMQLRKLSVVTAGATKQKCKVLCAAIEQPSSLRSLRVDAGTSSLEWLHSVSSPPPILRSLKLVGFLGEMPDWLGSLMHLVKIRLEGSKLKGGKTMKLLGGLPSLMLLGLCNEAYAGDKLVFGEEEFQNLRQLDFNGSMGVREVRFEAGTSPRMETMQFGHCELESGVNGVKHLQRLKEISFGSAGKVANLGALQGEVDGHPNRPILRLRDDWRYHDLGDVVQGSSPAVQAAATGESSSSQVVVLRTTEIEIDSSQDPEIREVQGSALVEDDFWSCNSDDDDDA</sequence>
<dbReference type="InterPro" id="IPR036388">
    <property type="entry name" value="WH-like_DNA-bd_sf"/>
</dbReference>
<dbReference type="Pfam" id="PF23598">
    <property type="entry name" value="LRR_14"/>
    <property type="match status" value="2"/>
</dbReference>
<dbReference type="Gene3D" id="1.10.10.10">
    <property type="entry name" value="Winged helix-like DNA-binding domain superfamily/Winged helix DNA-binding domain"/>
    <property type="match status" value="1"/>
</dbReference>
<feature type="domain" description="Disease resistance protein winged helix" evidence="9">
    <location>
        <begin position="439"/>
        <end position="509"/>
    </location>
</feature>
<reference evidence="11" key="1">
    <citation type="submission" date="2018-08" db="EMBL/GenBank/DDBJ databases">
        <authorList>
            <person name="Rossello M."/>
        </authorList>
    </citation>
    <scope>NUCLEOTIDE SEQUENCE [LARGE SCALE GENOMIC DNA]</scope>
    <source>
        <strain evidence="11">cv. Chinese Spring</strain>
    </source>
</reference>
<dbReference type="Gene3D" id="3.80.10.10">
    <property type="entry name" value="Ribonuclease Inhibitor"/>
    <property type="match status" value="1"/>
</dbReference>
<dbReference type="InterPro" id="IPR038005">
    <property type="entry name" value="RX-like_CC"/>
</dbReference>
<keyword evidence="3" id="KW-0677">Repeat</keyword>
<dbReference type="Gramene" id="TraesCLE_scaffold_001692_01G000900.1">
    <property type="protein sequence ID" value="TraesCLE_scaffold_001692_01G000900.1"/>
    <property type="gene ID" value="TraesCLE_scaffold_001692_01G000900"/>
</dbReference>
<keyword evidence="4" id="KW-0547">Nucleotide-binding</keyword>
<keyword evidence="2" id="KW-0433">Leucine-rich repeat</keyword>
<dbReference type="PANTHER" id="PTHR23155:SF963">
    <property type="entry name" value="OS06G0287000 PROTEIN"/>
    <property type="match status" value="1"/>
</dbReference>
<dbReference type="Gramene" id="TraesNOR4A03G02224720.1">
    <property type="protein sequence ID" value="TraesNOR4A03G02224720.1"/>
    <property type="gene ID" value="TraesNOR4A03G02224720"/>
</dbReference>
<dbReference type="PANTHER" id="PTHR23155">
    <property type="entry name" value="DISEASE RESISTANCE PROTEIN RP"/>
    <property type="match status" value="1"/>
</dbReference>
<evidence type="ECO:0000256" key="5">
    <source>
        <dbReference type="ARBA" id="ARBA00022821"/>
    </source>
</evidence>
<dbReference type="RefSeq" id="XP_044366474.1">
    <property type="nucleotide sequence ID" value="XM_044510539.1"/>
</dbReference>
<dbReference type="RefSeq" id="XP_044366473.1">
    <property type="nucleotide sequence ID" value="XM_044510538.1"/>
</dbReference>
<feature type="domain" description="Disease resistance N-terminal" evidence="8">
    <location>
        <begin position="10"/>
        <end position="90"/>
    </location>
</feature>
<dbReference type="GO" id="GO:0042742">
    <property type="term" value="P:defense response to bacterium"/>
    <property type="evidence" value="ECO:0007669"/>
    <property type="project" value="UniProtKB-ARBA"/>
</dbReference>
<dbReference type="Pfam" id="PF23559">
    <property type="entry name" value="WHD_DRP"/>
    <property type="match status" value="1"/>
</dbReference>
<dbReference type="Pfam" id="PF00931">
    <property type="entry name" value="NB-ARC"/>
    <property type="match status" value="1"/>
</dbReference>
<dbReference type="InterPro" id="IPR042197">
    <property type="entry name" value="Apaf_helical"/>
</dbReference>
<evidence type="ECO:0000256" key="4">
    <source>
        <dbReference type="ARBA" id="ARBA00022741"/>
    </source>
</evidence>
<evidence type="ECO:0000313" key="11">
    <source>
        <dbReference type="EnsemblPlants" id="TraesCS4A02G447200.1"/>
    </source>
</evidence>
<dbReference type="SMR" id="A0A3B6I2J4"/>
<keyword evidence="12" id="KW-1185">Reference proteome</keyword>
<dbReference type="Gramene" id="TraesJUL4A03G02227070.1">
    <property type="protein sequence ID" value="TraesJUL4A03G02227070.1"/>
    <property type="gene ID" value="TraesJUL4A03G02227070"/>
</dbReference>
<dbReference type="Gene3D" id="1.20.5.4130">
    <property type="match status" value="1"/>
</dbReference>
<dbReference type="PRINTS" id="PR00364">
    <property type="entry name" value="DISEASERSIST"/>
</dbReference>
<protein>
    <submittedName>
        <fullName evidence="11">Uncharacterized protein</fullName>
    </submittedName>
</protein>
<dbReference type="InterPro" id="IPR027417">
    <property type="entry name" value="P-loop_NTPase"/>
</dbReference>
<name>A0A3B6I2J4_WHEAT</name>